<keyword evidence="2" id="KW-1133">Transmembrane helix</keyword>
<dbReference type="AlphaFoldDB" id="A0A8X8GRN9"/>
<dbReference type="EMBL" id="WHUT02000001">
    <property type="protein sequence ID" value="NUB43089.1"/>
    <property type="molecule type" value="Genomic_DNA"/>
</dbReference>
<evidence type="ECO:0000259" key="4">
    <source>
        <dbReference type="Pfam" id="PF19353"/>
    </source>
</evidence>
<feature type="coiled-coil region" evidence="1">
    <location>
        <begin position="135"/>
        <end position="162"/>
    </location>
</feature>
<comment type="caution">
    <text evidence="5">The sequence shown here is derived from an EMBL/GenBank/DDBJ whole genome shotgun (WGS) entry which is preliminary data.</text>
</comment>
<dbReference type="FunFam" id="2.70.70.10:FF:000006">
    <property type="entry name" value="M23 family peptidase"/>
    <property type="match status" value="1"/>
</dbReference>
<reference evidence="5" key="1">
    <citation type="submission" date="2020-05" db="EMBL/GenBank/DDBJ databases">
        <title>Fertoebacter nigrum gen. nov., sp. nov., a new member of the family Rhodobacteraceae.</title>
        <authorList>
            <person name="Szuroczki S."/>
            <person name="Abbaszade G."/>
            <person name="Buni D."/>
            <person name="Schumann P."/>
            <person name="Toth E."/>
        </authorList>
    </citation>
    <scope>NUCLEOTIDE SEQUENCE</scope>
    <source>
        <strain evidence="5">RG-N-1a</strain>
    </source>
</reference>
<dbReference type="GO" id="GO:0004222">
    <property type="term" value="F:metalloendopeptidase activity"/>
    <property type="evidence" value="ECO:0007669"/>
    <property type="project" value="TreeGrafter"/>
</dbReference>
<dbReference type="SUPFAM" id="SSF51261">
    <property type="entry name" value="Duplicated hybrid motif"/>
    <property type="match status" value="1"/>
</dbReference>
<dbReference type="InterPro" id="IPR016047">
    <property type="entry name" value="M23ase_b-sheet_dom"/>
</dbReference>
<dbReference type="Pfam" id="PF01551">
    <property type="entry name" value="Peptidase_M23"/>
    <property type="match status" value="1"/>
</dbReference>
<dbReference type="Proteomes" id="UP000484076">
    <property type="component" value="Unassembled WGS sequence"/>
</dbReference>
<keyword evidence="2" id="KW-0472">Membrane</keyword>
<dbReference type="Pfam" id="PF19353">
    <property type="entry name" value="DUF5930"/>
    <property type="match status" value="1"/>
</dbReference>
<keyword evidence="1" id="KW-0175">Coiled coil</keyword>
<sequence length="446" mass="48811">MLTRLTYRIHTALEGILPEKRLYLKSDSETRFIRLRPATQLAALMGTTMFVGWTLVASSIILMDQIAAGSTRDQTERQQALYESRLNALSADRDLRAEEALRAQERFNLALDQVSDMQGELLASEDRRKELETGIDVIQDTLRRTIKERDAARDEAERMTLALAAETGSVRTGDERSRDAIATLEVLTSALGATAQQRDDMASAALLAKEQTETAQLEIEAMEARNDAIFTKLEEAVTVSMAPLDRMFRQAGLSPDALIDQVRSGYSGQGGPLSPLTLSTKGAAISPDEARANAVLQSLDRTNSYRLAAMKLPFAMPVKSAFRFTSGFGYRRDPKGAGTRMHSGTDFAASHGTPIYTTGDGVVISAGWDSGYGQAVRIRHDFGVETLYAHMSRIRVDVGQRVSRGDQIGDMGSTGRSTGTHLHYEVHQGGKPTNPMTFIKAANDVF</sequence>
<proteinExistence type="predicted"/>
<dbReference type="RefSeq" id="WP_174539259.1">
    <property type="nucleotide sequence ID" value="NZ_WHUT02000001.1"/>
</dbReference>
<dbReference type="PANTHER" id="PTHR21666">
    <property type="entry name" value="PEPTIDASE-RELATED"/>
    <property type="match status" value="1"/>
</dbReference>
<dbReference type="Gene3D" id="2.70.70.10">
    <property type="entry name" value="Glucose Permease (Domain IIA)"/>
    <property type="match status" value="1"/>
</dbReference>
<name>A0A8X8GRN9_9RHOB</name>
<dbReference type="InterPro" id="IPR011055">
    <property type="entry name" value="Dup_hybrid_motif"/>
</dbReference>
<gene>
    <name evidence="5" type="ORF">GEU84_001725</name>
</gene>
<keyword evidence="6" id="KW-1185">Reference proteome</keyword>
<dbReference type="InterPro" id="IPR045974">
    <property type="entry name" value="DUF5930"/>
</dbReference>
<evidence type="ECO:0000313" key="5">
    <source>
        <dbReference type="EMBL" id="NUB43089.1"/>
    </source>
</evidence>
<keyword evidence="2" id="KW-0812">Transmembrane</keyword>
<accession>A0A8X8GRN9</accession>
<feature type="domain" description="DUF5930" evidence="4">
    <location>
        <begin position="1"/>
        <end position="323"/>
    </location>
</feature>
<evidence type="ECO:0000313" key="6">
    <source>
        <dbReference type="Proteomes" id="UP000484076"/>
    </source>
</evidence>
<evidence type="ECO:0000259" key="3">
    <source>
        <dbReference type="Pfam" id="PF01551"/>
    </source>
</evidence>
<organism evidence="5 6">
    <name type="scientific">Fertoeibacter niger</name>
    <dbReference type="NCBI Taxonomy" id="2656921"/>
    <lineage>
        <taxon>Bacteria</taxon>
        <taxon>Pseudomonadati</taxon>
        <taxon>Pseudomonadota</taxon>
        <taxon>Alphaproteobacteria</taxon>
        <taxon>Rhodobacterales</taxon>
        <taxon>Paracoccaceae</taxon>
        <taxon>Fertoeibacter</taxon>
    </lineage>
</organism>
<evidence type="ECO:0000256" key="1">
    <source>
        <dbReference type="SAM" id="Coils"/>
    </source>
</evidence>
<evidence type="ECO:0000256" key="2">
    <source>
        <dbReference type="SAM" id="Phobius"/>
    </source>
</evidence>
<dbReference type="CDD" id="cd12797">
    <property type="entry name" value="M23_peptidase"/>
    <property type="match status" value="1"/>
</dbReference>
<dbReference type="PANTHER" id="PTHR21666:SF270">
    <property type="entry name" value="MUREIN HYDROLASE ACTIVATOR ENVC"/>
    <property type="match status" value="1"/>
</dbReference>
<protein>
    <submittedName>
        <fullName evidence="5">Peptidoglycan DD-metalloendopeptidase family protein</fullName>
    </submittedName>
</protein>
<feature type="transmembrane region" description="Helical" evidence="2">
    <location>
        <begin position="41"/>
        <end position="63"/>
    </location>
</feature>
<feature type="domain" description="M23ase beta-sheet core" evidence="3">
    <location>
        <begin position="340"/>
        <end position="435"/>
    </location>
</feature>
<dbReference type="InterPro" id="IPR050570">
    <property type="entry name" value="Cell_wall_metabolism_enzyme"/>
</dbReference>